<accession>A4JM22</accession>
<gene>
    <name evidence="1" type="ordered locus">Bcep1808_4356</name>
</gene>
<dbReference type="AlphaFoldDB" id="A4JM22"/>
<name>A4JM22_BURVG</name>
<dbReference type="Proteomes" id="UP000002287">
    <property type="component" value="Chromosome 2"/>
</dbReference>
<dbReference type="KEGG" id="bvi:Bcep1808_4356"/>
<reference evidence="2" key="1">
    <citation type="submission" date="2007-03" db="EMBL/GenBank/DDBJ databases">
        <title>Complete sequence of chromosome 2 of Burkholderia vietnamiensis G4.</title>
        <authorList>
            <consortium name="US DOE Joint Genome Institute"/>
            <person name="Copeland A."/>
            <person name="Lucas S."/>
            <person name="Lapidus A."/>
            <person name="Barry K."/>
            <person name="Detter J.C."/>
            <person name="Glavina del Rio T."/>
            <person name="Hammon N."/>
            <person name="Israni S."/>
            <person name="Dalin E."/>
            <person name="Tice H."/>
            <person name="Pitluck S."/>
            <person name="Chain P."/>
            <person name="Malfatti S."/>
            <person name="Shin M."/>
            <person name="Vergez L."/>
            <person name="Schmutz J."/>
            <person name="Larimer F."/>
            <person name="Land M."/>
            <person name="Hauser L."/>
            <person name="Kyrpides N."/>
            <person name="Tiedje J."/>
            <person name="Richardson P."/>
        </authorList>
    </citation>
    <scope>NUCLEOTIDE SEQUENCE [LARGE SCALE GENOMIC DNA]</scope>
    <source>
        <strain evidence="2">G4 / LMG 22486</strain>
    </source>
</reference>
<evidence type="ECO:0000313" key="2">
    <source>
        <dbReference type="Proteomes" id="UP000002287"/>
    </source>
</evidence>
<proteinExistence type="predicted"/>
<dbReference type="HOGENOM" id="CLU_1275696_0_0_4"/>
<dbReference type="eggNOG" id="ENOG50316S6">
    <property type="taxonomic scope" value="Bacteria"/>
</dbReference>
<dbReference type="EMBL" id="CP000615">
    <property type="protein sequence ID" value="ABO57325.1"/>
    <property type="molecule type" value="Genomic_DNA"/>
</dbReference>
<sequence length="233" mass="25629">MTSSSRFDLLWSTGGSTMTQRTPTPKATPTLLDPEAEEALRAAVGAAAMLGREKTQALLRLPDAELGRLFKYGIAQVANLYTSVTFDGGWFSRQTKEAARSMKDGQPEEGASEFAFPTSERHALVSERKLLPAAEVCRDLGITRQALSNAVAAGRIFAVDIGARRYYPAFYVHKDFDRRALETVSQLLGSLPGWSKWQFFTTPKVSLRKLTPLQALSRGKLDLVERAAKAFAE</sequence>
<evidence type="ECO:0000313" key="1">
    <source>
        <dbReference type="EMBL" id="ABO57325.1"/>
    </source>
</evidence>
<organism evidence="1 2">
    <name type="scientific">Burkholderia vietnamiensis (strain G4 / LMG 22486)</name>
    <name type="common">Burkholderia cepacia (strain R1808)</name>
    <dbReference type="NCBI Taxonomy" id="269482"/>
    <lineage>
        <taxon>Bacteria</taxon>
        <taxon>Pseudomonadati</taxon>
        <taxon>Pseudomonadota</taxon>
        <taxon>Betaproteobacteria</taxon>
        <taxon>Burkholderiales</taxon>
        <taxon>Burkholderiaceae</taxon>
        <taxon>Burkholderia</taxon>
        <taxon>Burkholderia cepacia complex</taxon>
    </lineage>
</organism>
<protein>
    <submittedName>
        <fullName evidence="1">Uncharacterized protein</fullName>
    </submittedName>
</protein>